<sequence length="145" mass="16168">MRSFLECVSCWSTTTHELSMTEEAVTVAVTPLREEETKSLMPIDTESASRKKTTRVRVRVGSTGSMNPQWKPSLCSITEDNVVAEKREKTPSKTPTRTRTIDKVVKRKSPSGSHSNVHVRSHSNDTGRSSVPVFLPAFSPTPFMF</sequence>
<feature type="compositionally biased region" description="Polar residues" evidence="1">
    <location>
        <begin position="66"/>
        <end position="79"/>
    </location>
</feature>
<dbReference type="PANTHER" id="PTHR35318:SF2">
    <property type="entry name" value="OS08G0138900 PROTEIN"/>
    <property type="match status" value="1"/>
</dbReference>
<reference evidence="2" key="1">
    <citation type="submission" date="2023-05" db="EMBL/GenBank/DDBJ databases">
        <title>Genome and transcriptome analyses reveal genes involved in the formation of fine ridges on petal epidermal cells in Hibiscus trionum.</title>
        <authorList>
            <person name="Koshimizu S."/>
            <person name="Masuda S."/>
            <person name="Ishii T."/>
            <person name="Shirasu K."/>
            <person name="Hoshino A."/>
            <person name="Arita M."/>
        </authorList>
    </citation>
    <scope>NUCLEOTIDE SEQUENCE</scope>
    <source>
        <strain evidence="2">Hamamatsu line</strain>
    </source>
</reference>
<comment type="caution">
    <text evidence="2">The sequence shown here is derived from an EMBL/GenBank/DDBJ whole genome shotgun (WGS) entry which is preliminary data.</text>
</comment>
<accession>A0A9W7IZZ5</accession>
<dbReference type="EMBL" id="BSYR01000044">
    <property type="protein sequence ID" value="GMJ05161.1"/>
    <property type="molecule type" value="Genomic_DNA"/>
</dbReference>
<name>A0A9W7IZZ5_HIBTR</name>
<dbReference type="AlphaFoldDB" id="A0A9W7IZZ5"/>
<evidence type="ECO:0000313" key="3">
    <source>
        <dbReference type="Proteomes" id="UP001165190"/>
    </source>
</evidence>
<protein>
    <submittedName>
        <fullName evidence="2">Uncharacterized protein</fullName>
    </submittedName>
</protein>
<gene>
    <name evidence="2" type="ORF">HRI_004185300</name>
</gene>
<dbReference type="PANTHER" id="PTHR35318">
    <property type="entry name" value="BNAA10G08410D PROTEIN"/>
    <property type="match status" value="1"/>
</dbReference>
<proteinExistence type="predicted"/>
<evidence type="ECO:0000313" key="2">
    <source>
        <dbReference type="EMBL" id="GMJ05161.1"/>
    </source>
</evidence>
<feature type="region of interest" description="Disordered" evidence="1">
    <location>
        <begin position="39"/>
        <end position="131"/>
    </location>
</feature>
<evidence type="ECO:0000256" key="1">
    <source>
        <dbReference type="SAM" id="MobiDB-lite"/>
    </source>
</evidence>
<keyword evidence="3" id="KW-1185">Reference proteome</keyword>
<organism evidence="2 3">
    <name type="scientific">Hibiscus trionum</name>
    <name type="common">Flower of an hour</name>
    <dbReference type="NCBI Taxonomy" id="183268"/>
    <lineage>
        <taxon>Eukaryota</taxon>
        <taxon>Viridiplantae</taxon>
        <taxon>Streptophyta</taxon>
        <taxon>Embryophyta</taxon>
        <taxon>Tracheophyta</taxon>
        <taxon>Spermatophyta</taxon>
        <taxon>Magnoliopsida</taxon>
        <taxon>eudicotyledons</taxon>
        <taxon>Gunneridae</taxon>
        <taxon>Pentapetalae</taxon>
        <taxon>rosids</taxon>
        <taxon>malvids</taxon>
        <taxon>Malvales</taxon>
        <taxon>Malvaceae</taxon>
        <taxon>Malvoideae</taxon>
        <taxon>Hibiscus</taxon>
    </lineage>
</organism>
<dbReference type="OrthoDB" id="1917265at2759"/>
<dbReference type="Proteomes" id="UP001165190">
    <property type="component" value="Unassembled WGS sequence"/>
</dbReference>